<sequence length="98" mass="11226">MNLTRLTFTLDGHAISVTGYYDRGYAGNRWEPPEPESFSISTAEITEQADPNEPVSIDDLDEEDLAVAALRAWHERDEGEREHYASMRREEMRLGARL</sequence>
<gene>
    <name evidence="1" type="ORF">CNECB9_2370147</name>
</gene>
<name>A0A1K0IEG2_CUPNE</name>
<accession>A0A1K0IEG2</accession>
<dbReference type="RefSeq" id="WP_340524164.1">
    <property type="nucleotide sequence ID" value="NZ_FMSH01000154.1"/>
</dbReference>
<protein>
    <submittedName>
        <fullName evidence="1">Uncharacterized protein</fullName>
    </submittedName>
</protein>
<organism evidence="1">
    <name type="scientific">Cupriavidus necator</name>
    <name type="common">Alcaligenes eutrophus</name>
    <name type="synonym">Ralstonia eutropha</name>
    <dbReference type="NCBI Taxonomy" id="106590"/>
    <lineage>
        <taxon>Bacteria</taxon>
        <taxon>Pseudomonadati</taxon>
        <taxon>Pseudomonadota</taxon>
        <taxon>Betaproteobacteria</taxon>
        <taxon>Burkholderiales</taxon>
        <taxon>Burkholderiaceae</taxon>
        <taxon>Cupriavidus</taxon>
    </lineage>
</organism>
<reference evidence="1" key="1">
    <citation type="submission" date="2016-09" db="EMBL/GenBank/DDBJ databases">
        <authorList>
            <person name="Capua I."/>
            <person name="De Benedictis P."/>
            <person name="Joannis T."/>
            <person name="Lombin L.H."/>
            <person name="Cattoli G."/>
        </authorList>
    </citation>
    <scope>NUCLEOTIDE SEQUENCE</scope>
    <source>
        <strain evidence="1">B9</strain>
    </source>
</reference>
<evidence type="ECO:0000313" key="1">
    <source>
        <dbReference type="EMBL" id="SCU75573.1"/>
    </source>
</evidence>
<dbReference type="EMBL" id="FMSH01000154">
    <property type="protein sequence ID" value="SCU75573.1"/>
    <property type="molecule type" value="Genomic_DNA"/>
</dbReference>
<dbReference type="AlphaFoldDB" id="A0A1K0IEG2"/>
<proteinExistence type="predicted"/>